<evidence type="ECO:0000256" key="7">
    <source>
        <dbReference type="SAM" id="MobiDB-lite"/>
    </source>
</evidence>
<evidence type="ECO:0000256" key="6">
    <source>
        <dbReference type="ARBA" id="ARBA00023288"/>
    </source>
</evidence>
<keyword evidence="3" id="KW-0472">Membrane</keyword>
<keyword evidence="5" id="KW-0998">Cell outer membrane</keyword>
<evidence type="ECO:0000256" key="3">
    <source>
        <dbReference type="ARBA" id="ARBA00023136"/>
    </source>
</evidence>
<keyword evidence="2" id="KW-0732">Signal</keyword>
<organism evidence="8 9">
    <name type="scientific">Zoogloea oryzae</name>
    <dbReference type="NCBI Taxonomy" id="310767"/>
    <lineage>
        <taxon>Bacteria</taxon>
        <taxon>Pseudomonadati</taxon>
        <taxon>Pseudomonadota</taxon>
        <taxon>Betaproteobacteria</taxon>
        <taxon>Rhodocyclales</taxon>
        <taxon>Zoogloeaceae</taxon>
        <taxon>Zoogloea</taxon>
    </lineage>
</organism>
<dbReference type="Pfam" id="PF13627">
    <property type="entry name" value="LptM_cons"/>
    <property type="match status" value="1"/>
</dbReference>
<keyword evidence="9" id="KW-1185">Reference proteome</keyword>
<feature type="region of interest" description="Disordered" evidence="7">
    <location>
        <begin position="26"/>
        <end position="69"/>
    </location>
</feature>
<evidence type="ECO:0000256" key="1">
    <source>
        <dbReference type="ARBA" id="ARBA00004459"/>
    </source>
</evidence>
<reference evidence="9" key="1">
    <citation type="journal article" date="2019" name="Int. J. Syst. Evol. Microbiol.">
        <title>The Global Catalogue of Microorganisms (GCM) 10K type strain sequencing project: providing services to taxonomists for standard genome sequencing and annotation.</title>
        <authorList>
            <consortium name="The Broad Institute Genomics Platform"/>
            <consortium name="The Broad Institute Genome Sequencing Center for Infectious Disease"/>
            <person name="Wu L."/>
            <person name="Ma J."/>
        </authorList>
    </citation>
    <scope>NUCLEOTIDE SEQUENCE [LARGE SCALE GENOMIC DNA]</scope>
    <source>
        <strain evidence="9">NBRC 102407</strain>
    </source>
</reference>
<name>A0ABQ6FBY9_9RHOO</name>
<gene>
    <name evidence="8" type="ORF">GCM10007933_22820</name>
</gene>
<evidence type="ECO:0000313" key="9">
    <source>
        <dbReference type="Proteomes" id="UP001157167"/>
    </source>
</evidence>
<keyword evidence="4" id="KW-0564">Palmitate</keyword>
<dbReference type="Proteomes" id="UP001157167">
    <property type="component" value="Unassembled WGS sequence"/>
</dbReference>
<proteinExistence type="predicted"/>
<dbReference type="PROSITE" id="PS51257">
    <property type="entry name" value="PROKAR_LIPOPROTEIN"/>
    <property type="match status" value="1"/>
</dbReference>
<sequence length="69" mass="6763">MRNIAIAAAACGLLVLGGCGIKGPLYMPQPPKPAAKPAPKPNSVPTPAPAATPAPGADHNKPASQDSAQ</sequence>
<dbReference type="InterPro" id="IPR032831">
    <property type="entry name" value="LptM_cons"/>
</dbReference>
<evidence type="ECO:0000256" key="5">
    <source>
        <dbReference type="ARBA" id="ARBA00023237"/>
    </source>
</evidence>
<evidence type="ECO:0000313" key="8">
    <source>
        <dbReference type="EMBL" id="GLT22821.1"/>
    </source>
</evidence>
<dbReference type="RefSeq" id="WP_284188106.1">
    <property type="nucleotide sequence ID" value="NZ_BSPX01000032.1"/>
</dbReference>
<comment type="subcellular location">
    <subcellularLocation>
        <location evidence="1">Cell outer membrane</location>
        <topology evidence="1">Lipid-anchor</topology>
    </subcellularLocation>
</comment>
<keyword evidence="6" id="KW-0449">Lipoprotein</keyword>
<evidence type="ECO:0000256" key="2">
    <source>
        <dbReference type="ARBA" id="ARBA00022729"/>
    </source>
</evidence>
<evidence type="ECO:0000256" key="4">
    <source>
        <dbReference type="ARBA" id="ARBA00023139"/>
    </source>
</evidence>
<dbReference type="EMBL" id="BSPX01000032">
    <property type="protein sequence ID" value="GLT22821.1"/>
    <property type="molecule type" value="Genomic_DNA"/>
</dbReference>
<comment type="caution">
    <text evidence="8">The sequence shown here is derived from an EMBL/GenBank/DDBJ whole genome shotgun (WGS) entry which is preliminary data.</text>
</comment>
<evidence type="ECO:0008006" key="10">
    <source>
        <dbReference type="Google" id="ProtNLM"/>
    </source>
</evidence>
<accession>A0ABQ6FBY9</accession>
<dbReference type="NCBIfam" id="NF047847">
    <property type="entry name" value="SS_mature_LptM"/>
    <property type="match status" value="1"/>
</dbReference>
<feature type="compositionally biased region" description="Pro residues" evidence="7">
    <location>
        <begin position="27"/>
        <end position="52"/>
    </location>
</feature>
<protein>
    <recommendedName>
        <fullName evidence="10">Sugar transporter</fullName>
    </recommendedName>
</protein>